<keyword evidence="3" id="KW-1185">Reference proteome</keyword>
<gene>
    <name evidence="2" type="ORF">AAA799B03_00519</name>
</gene>
<dbReference type="Proteomes" id="UP000029384">
    <property type="component" value="Unassembled WGS sequence"/>
</dbReference>
<comment type="caution">
    <text evidence="2">The sequence shown here is derived from an EMBL/GenBank/DDBJ whole genome shotgun (WGS) entry which is preliminary data.</text>
</comment>
<feature type="compositionally biased region" description="Basic and acidic residues" evidence="1">
    <location>
        <begin position="50"/>
        <end position="60"/>
    </location>
</feature>
<evidence type="ECO:0000313" key="3">
    <source>
        <dbReference type="Proteomes" id="UP000029384"/>
    </source>
</evidence>
<evidence type="ECO:0000313" key="2">
    <source>
        <dbReference type="EMBL" id="KFM21838.1"/>
    </source>
</evidence>
<proteinExistence type="predicted"/>
<name>A0A087S7Y4_9ARCH</name>
<accession>A0A087S7Y4</accession>
<feature type="region of interest" description="Disordered" evidence="1">
    <location>
        <begin position="22"/>
        <end position="71"/>
    </location>
</feature>
<feature type="compositionally biased region" description="Acidic residues" evidence="1">
    <location>
        <begin position="32"/>
        <end position="49"/>
    </location>
</feature>
<evidence type="ECO:0000256" key="1">
    <source>
        <dbReference type="SAM" id="MobiDB-lite"/>
    </source>
</evidence>
<dbReference type="PATRIC" id="fig|1502289.3.peg.488"/>
<dbReference type="EMBL" id="JOTA01000009">
    <property type="protein sequence ID" value="KFM21838.1"/>
    <property type="molecule type" value="Genomic_DNA"/>
</dbReference>
<dbReference type="AlphaFoldDB" id="A0A087S7Y4"/>
<reference evidence="2 3" key="1">
    <citation type="submission" date="2014-06" db="EMBL/GenBank/DDBJ databases">
        <authorList>
            <person name="Ngugi D.K."/>
            <person name="Blom J."/>
            <person name="Alam I."/>
            <person name="Rashid M."/>
            <person name="Baalawi W."/>
            <person name="Zhang G."/>
            <person name="Hikmawan T."/>
            <person name="Guan Y."/>
            <person name="Antunes A."/>
            <person name="Siam R."/>
            <person name="El-Dorry H."/>
            <person name="Bajic V."/>
            <person name="Stingl U."/>
        </authorList>
    </citation>
    <scope>NUCLEOTIDE SEQUENCE [LARGE SCALE GENOMIC DNA]</scope>
    <source>
        <strain evidence="2">SCGC AAA799-B03</strain>
    </source>
</reference>
<organism evidence="2 3">
    <name type="scientific">Marine Group I thaumarchaeote SCGC AAA799-B03</name>
    <dbReference type="NCBI Taxonomy" id="1502289"/>
    <lineage>
        <taxon>Archaea</taxon>
        <taxon>Nitrososphaerota</taxon>
        <taxon>Marine Group I</taxon>
    </lineage>
</organism>
<feature type="compositionally biased region" description="Basic residues" evidence="1">
    <location>
        <begin position="61"/>
        <end position="71"/>
    </location>
</feature>
<protein>
    <submittedName>
        <fullName evidence="2">Signal recognition particle-docking protein FtsY</fullName>
    </submittedName>
</protein>
<sequence length="71" mass="8604">MFDVPPPENDDEAFKLGKKIRQWIKDGKPEPNDEDEEDEEYDVDKEDEEVIHKHDKEEPKKKKGRFGFFRR</sequence>